<dbReference type="Proteomes" id="UP001164250">
    <property type="component" value="Chromosome 7"/>
</dbReference>
<protein>
    <submittedName>
        <fullName evidence="1">Uncharacterized protein</fullName>
    </submittedName>
</protein>
<reference evidence="2" key="1">
    <citation type="journal article" date="2023" name="G3 (Bethesda)">
        <title>Genome assembly and association tests identify interacting loci associated with vigor, precocity, and sex in interspecific pistachio rootstocks.</title>
        <authorList>
            <person name="Palmer W."/>
            <person name="Jacygrad E."/>
            <person name="Sagayaradj S."/>
            <person name="Cavanaugh K."/>
            <person name="Han R."/>
            <person name="Bertier L."/>
            <person name="Beede B."/>
            <person name="Kafkas S."/>
            <person name="Golino D."/>
            <person name="Preece J."/>
            <person name="Michelmore R."/>
        </authorList>
    </citation>
    <scope>NUCLEOTIDE SEQUENCE [LARGE SCALE GENOMIC DNA]</scope>
</reference>
<gene>
    <name evidence="1" type="ORF">Patl1_25717</name>
</gene>
<evidence type="ECO:0000313" key="1">
    <source>
        <dbReference type="EMBL" id="KAJ0093629.1"/>
    </source>
</evidence>
<evidence type="ECO:0000313" key="2">
    <source>
        <dbReference type="Proteomes" id="UP001164250"/>
    </source>
</evidence>
<sequence length="256" mass="30160">MVAKELINIVETVQSEGSSHEELQDVDEAEETLSLCDLAAYCSQESENYSSINDDYSKEQSSSDEDFFEFFSEDFTSSTYPKDNIMFCGKLIRYKEHPVREQTQITNNTVVNKKKKLIMKKKRIVPWKLFSFNKTKSSTTSSKQQQQREKGYKPQNYKYDNDSNTVSPIANSIKPRWYLLAFGYGRFPIETELRDIKKRQKRRNNIPYATMFRLDNMGCEKIKRRNEKRSSGRSLWRLWRVLRVLVCKSQEANNLT</sequence>
<name>A0ACC1B3Z5_9ROSI</name>
<accession>A0ACC1B3Z5</accession>
<keyword evidence="2" id="KW-1185">Reference proteome</keyword>
<organism evidence="1 2">
    <name type="scientific">Pistacia atlantica</name>
    <dbReference type="NCBI Taxonomy" id="434234"/>
    <lineage>
        <taxon>Eukaryota</taxon>
        <taxon>Viridiplantae</taxon>
        <taxon>Streptophyta</taxon>
        <taxon>Embryophyta</taxon>
        <taxon>Tracheophyta</taxon>
        <taxon>Spermatophyta</taxon>
        <taxon>Magnoliopsida</taxon>
        <taxon>eudicotyledons</taxon>
        <taxon>Gunneridae</taxon>
        <taxon>Pentapetalae</taxon>
        <taxon>rosids</taxon>
        <taxon>malvids</taxon>
        <taxon>Sapindales</taxon>
        <taxon>Anacardiaceae</taxon>
        <taxon>Pistacia</taxon>
    </lineage>
</organism>
<proteinExistence type="predicted"/>
<dbReference type="EMBL" id="CM047903">
    <property type="protein sequence ID" value="KAJ0093629.1"/>
    <property type="molecule type" value="Genomic_DNA"/>
</dbReference>
<comment type="caution">
    <text evidence="1">The sequence shown here is derived from an EMBL/GenBank/DDBJ whole genome shotgun (WGS) entry which is preliminary data.</text>
</comment>